<dbReference type="Gene3D" id="3.30.450.40">
    <property type="match status" value="1"/>
</dbReference>
<feature type="domain" description="HTH iclR-type" evidence="4">
    <location>
        <begin position="12"/>
        <end position="71"/>
    </location>
</feature>
<keyword evidence="3" id="KW-0804">Transcription</keyword>
<gene>
    <name evidence="6" type="ORF">BKA16_000895</name>
</gene>
<dbReference type="Pfam" id="PF01614">
    <property type="entry name" value="IclR_C"/>
    <property type="match status" value="1"/>
</dbReference>
<sequence>MAERPATVRPRHRMVDRVSGILEFVARSEGVSLTEISRHVGAPVSSVQGLVNGLVATGYLDERARVYRLGVAPYFLNLLAGRGAVNRILHEDLVALHEKTGSTSAVLSVAVGSDIVYIDHVSDDPHTAYLAERFLRRSLIRTSTGWVLMADWESRDLWAYLETLGDDDRPRVQKLLDELESIRTTDMSVLPNIAEDPDLDGISIAVRERGRVVAAVGVVGRHDELARNRERIVDALRAQARAWDARG</sequence>
<reference evidence="6 7" key="1">
    <citation type="submission" date="2020-08" db="EMBL/GenBank/DDBJ databases">
        <title>Sequencing the genomes of 1000 actinobacteria strains.</title>
        <authorList>
            <person name="Klenk H.-P."/>
        </authorList>
    </citation>
    <scope>NUCLEOTIDE SEQUENCE [LARGE SCALE GENOMIC DNA]</scope>
    <source>
        <strain evidence="6 7">DSM 45298</strain>
    </source>
</reference>
<evidence type="ECO:0000256" key="1">
    <source>
        <dbReference type="ARBA" id="ARBA00023015"/>
    </source>
</evidence>
<proteinExistence type="predicted"/>
<dbReference type="InterPro" id="IPR005471">
    <property type="entry name" value="Tscrpt_reg_IclR_N"/>
</dbReference>
<keyword evidence="1" id="KW-0805">Transcription regulation</keyword>
<evidence type="ECO:0000259" key="5">
    <source>
        <dbReference type="PROSITE" id="PS51078"/>
    </source>
</evidence>
<dbReference type="InterPro" id="IPR029016">
    <property type="entry name" value="GAF-like_dom_sf"/>
</dbReference>
<evidence type="ECO:0000313" key="7">
    <source>
        <dbReference type="Proteomes" id="UP000551501"/>
    </source>
</evidence>
<organism evidence="6 7">
    <name type="scientific">Gordonia humi</name>
    <dbReference type="NCBI Taxonomy" id="686429"/>
    <lineage>
        <taxon>Bacteria</taxon>
        <taxon>Bacillati</taxon>
        <taxon>Actinomycetota</taxon>
        <taxon>Actinomycetes</taxon>
        <taxon>Mycobacteriales</taxon>
        <taxon>Gordoniaceae</taxon>
        <taxon>Gordonia</taxon>
    </lineage>
</organism>
<dbReference type="InterPro" id="IPR014757">
    <property type="entry name" value="Tscrpt_reg_IclR_C"/>
</dbReference>
<dbReference type="PANTHER" id="PTHR30136:SF24">
    <property type="entry name" value="HTH-TYPE TRANSCRIPTIONAL REPRESSOR ALLR"/>
    <property type="match status" value="1"/>
</dbReference>
<accession>A0A840EVJ3</accession>
<comment type="caution">
    <text evidence="6">The sequence shown here is derived from an EMBL/GenBank/DDBJ whole genome shotgun (WGS) entry which is preliminary data.</text>
</comment>
<name>A0A840EVJ3_9ACTN</name>
<dbReference type="PROSITE" id="PS51077">
    <property type="entry name" value="HTH_ICLR"/>
    <property type="match status" value="1"/>
</dbReference>
<dbReference type="GO" id="GO:0045892">
    <property type="term" value="P:negative regulation of DNA-templated transcription"/>
    <property type="evidence" value="ECO:0007669"/>
    <property type="project" value="TreeGrafter"/>
</dbReference>
<dbReference type="SUPFAM" id="SSF55781">
    <property type="entry name" value="GAF domain-like"/>
    <property type="match status" value="1"/>
</dbReference>
<dbReference type="InterPro" id="IPR050707">
    <property type="entry name" value="HTH_MetabolicPath_Reg"/>
</dbReference>
<dbReference type="GO" id="GO:0003700">
    <property type="term" value="F:DNA-binding transcription factor activity"/>
    <property type="evidence" value="ECO:0007669"/>
    <property type="project" value="TreeGrafter"/>
</dbReference>
<keyword evidence="7" id="KW-1185">Reference proteome</keyword>
<keyword evidence="2 6" id="KW-0238">DNA-binding</keyword>
<dbReference type="PANTHER" id="PTHR30136">
    <property type="entry name" value="HELIX-TURN-HELIX TRANSCRIPTIONAL REGULATOR, ICLR FAMILY"/>
    <property type="match status" value="1"/>
</dbReference>
<dbReference type="Pfam" id="PF09339">
    <property type="entry name" value="HTH_IclR"/>
    <property type="match status" value="1"/>
</dbReference>
<dbReference type="InterPro" id="IPR036390">
    <property type="entry name" value="WH_DNA-bd_sf"/>
</dbReference>
<dbReference type="SUPFAM" id="SSF46785">
    <property type="entry name" value="Winged helix' DNA-binding domain"/>
    <property type="match status" value="1"/>
</dbReference>
<dbReference type="AlphaFoldDB" id="A0A840EVJ3"/>
<feature type="domain" description="IclR-ED" evidence="5">
    <location>
        <begin position="65"/>
        <end position="247"/>
    </location>
</feature>
<protein>
    <submittedName>
        <fullName evidence="6">DNA-binding IclR family transcriptional regulator</fullName>
    </submittedName>
</protein>
<dbReference type="RefSeq" id="WP_343067277.1">
    <property type="nucleotide sequence ID" value="NZ_BAABHL010000128.1"/>
</dbReference>
<evidence type="ECO:0000313" key="6">
    <source>
        <dbReference type="EMBL" id="MBB4134343.1"/>
    </source>
</evidence>
<dbReference type="Gene3D" id="1.10.10.10">
    <property type="entry name" value="Winged helix-like DNA-binding domain superfamily/Winged helix DNA-binding domain"/>
    <property type="match status" value="1"/>
</dbReference>
<dbReference type="PROSITE" id="PS51078">
    <property type="entry name" value="ICLR_ED"/>
    <property type="match status" value="1"/>
</dbReference>
<evidence type="ECO:0000256" key="2">
    <source>
        <dbReference type="ARBA" id="ARBA00023125"/>
    </source>
</evidence>
<evidence type="ECO:0000256" key="3">
    <source>
        <dbReference type="ARBA" id="ARBA00023163"/>
    </source>
</evidence>
<dbReference type="Proteomes" id="UP000551501">
    <property type="component" value="Unassembled WGS sequence"/>
</dbReference>
<dbReference type="InterPro" id="IPR036388">
    <property type="entry name" value="WH-like_DNA-bd_sf"/>
</dbReference>
<evidence type="ECO:0000259" key="4">
    <source>
        <dbReference type="PROSITE" id="PS51077"/>
    </source>
</evidence>
<dbReference type="EMBL" id="JACIFP010000001">
    <property type="protein sequence ID" value="MBB4134343.1"/>
    <property type="molecule type" value="Genomic_DNA"/>
</dbReference>
<dbReference type="GO" id="GO:0003677">
    <property type="term" value="F:DNA binding"/>
    <property type="evidence" value="ECO:0007669"/>
    <property type="project" value="UniProtKB-KW"/>
</dbReference>